<gene>
    <name evidence="5" type="ORF">ENQ87_03615</name>
</gene>
<dbReference type="PANTHER" id="PTHR46124">
    <property type="entry name" value="D-AMINOACYL-TRNA DEACYLASE"/>
    <property type="match status" value="1"/>
</dbReference>
<feature type="binding site" evidence="4">
    <location>
        <position position="201"/>
    </location>
    <ligand>
        <name>a divalent metal cation</name>
        <dbReference type="ChEBI" id="CHEBI:60240"/>
        <label>1</label>
    </ligand>
</feature>
<dbReference type="EMBL" id="DSOV01000010">
    <property type="protein sequence ID" value="HEN41453.1"/>
    <property type="molecule type" value="Genomic_DNA"/>
</dbReference>
<dbReference type="PIRSF" id="PIRSF005902">
    <property type="entry name" value="DNase_TatD"/>
    <property type="match status" value="1"/>
</dbReference>
<dbReference type="PROSITE" id="PS01091">
    <property type="entry name" value="TATD_3"/>
    <property type="match status" value="1"/>
</dbReference>
<organism evidence="5">
    <name type="scientific">Geobacter metallireducens</name>
    <dbReference type="NCBI Taxonomy" id="28232"/>
    <lineage>
        <taxon>Bacteria</taxon>
        <taxon>Pseudomonadati</taxon>
        <taxon>Thermodesulfobacteriota</taxon>
        <taxon>Desulfuromonadia</taxon>
        <taxon>Geobacterales</taxon>
        <taxon>Geobacteraceae</taxon>
        <taxon>Geobacter</taxon>
    </lineage>
</organism>
<dbReference type="SUPFAM" id="SSF51556">
    <property type="entry name" value="Metallo-dependent hydrolases"/>
    <property type="match status" value="1"/>
</dbReference>
<dbReference type="PANTHER" id="PTHR46124:SF3">
    <property type="entry name" value="HYDROLASE"/>
    <property type="match status" value="1"/>
</dbReference>
<feature type="binding site" evidence="4">
    <location>
        <position position="90"/>
    </location>
    <ligand>
        <name>a divalent metal cation</name>
        <dbReference type="ChEBI" id="CHEBI:60240"/>
        <label>1</label>
    </ligand>
</feature>
<dbReference type="AlphaFoldDB" id="A0A831TZN8"/>
<feature type="binding site" evidence="4">
    <location>
        <position position="151"/>
    </location>
    <ligand>
        <name>a divalent metal cation</name>
        <dbReference type="ChEBI" id="CHEBI:60240"/>
        <label>2</label>
    </ligand>
</feature>
<feature type="binding site" evidence="4">
    <location>
        <position position="8"/>
    </location>
    <ligand>
        <name>a divalent metal cation</name>
        <dbReference type="ChEBI" id="CHEBI:60240"/>
        <label>1</label>
    </ligand>
</feature>
<feature type="binding site" evidence="4">
    <location>
        <position position="126"/>
    </location>
    <ligand>
        <name>a divalent metal cation</name>
        <dbReference type="ChEBI" id="CHEBI:60240"/>
        <label>2</label>
    </ligand>
</feature>
<dbReference type="GO" id="GO:0005829">
    <property type="term" value="C:cytosol"/>
    <property type="evidence" value="ECO:0007669"/>
    <property type="project" value="TreeGrafter"/>
</dbReference>
<evidence type="ECO:0000256" key="1">
    <source>
        <dbReference type="ARBA" id="ARBA00009275"/>
    </source>
</evidence>
<evidence type="ECO:0000256" key="3">
    <source>
        <dbReference type="ARBA" id="ARBA00022801"/>
    </source>
</evidence>
<keyword evidence="2 4" id="KW-0479">Metal-binding</keyword>
<dbReference type="CDD" id="cd01310">
    <property type="entry name" value="TatD_DNAse"/>
    <property type="match status" value="1"/>
</dbReference>
<dbReference type="GO" id="GO:0046872">
    <property type="term" value="F:metal ion binding"/>
    <property type="evidence" value="ECO:0007669"/>
    <property type="project" value="UniProtKB-KW"/>
</dbReference>
<dbReference type="Gene3D" id="3.20.20.140">
    <property type="entry name" value="Metal-dependent hydrolases"/>
    <property type="match status" value="1"/>
</dbReference>
<dbReference type="GO" id="GO:0016788">
    <property type="term" value="F:hydrolase activity, acting on ester bonds"/>
    <property type="evidence" value="ECO:0007669"/>
    <property type="project" value="InterPro"/>
</dbReference>
<evidence type="ECO:0000256" key="4">
    <source>
        <dbReference type="PIRSR" id="PIRSR005902-1"/>
    </source>
</evidence>
<feature type="binding site" evidence="4">
    <location>
        <position position="6"/>
    </location>
    <ligand>
        <name>a divalent metal cation</name>
        <dbReference type="ChEBI" id="CHEBI:60240"/>
        <label>1</label>
    </ligand>
</feature>
<comment type="similarity">
    <text evidence="1">Belongs to the metallo-dependent hydrolases superfamily. TatD-type hydrolase family.</text>
</comment>
<accession>A0A831TZN8</accession>
<dbReference type="FunFam" id="3.20.20.140:FF:000005">
    <property type="entry name" value="TatD family hydrolase"/>
    <property type="match status" value="1"/>
</dbReference>
<dbReference type="PROSITE" id="PS01090">
    <property type="entry name" value="TATD_2"/>
    <property type="match status" value="1"/>
</dbReference>
<comment type="caution">
    <text evidence="5">The sequence shown here is derived from an EMBL/GenBank/DDBJ whole genome shotgun (WGS) entry which is preliminary data.</text>
</comment>
<evidence type="ECO:0000256" key="2">
    <source>
        <dbReference type="ARBA" id="ARBA00022723"/>
    </source>
</evidence>
<evidence type="ECO:0000313" key="5">
    <source>
        <dbReference type="EMBL" id="HEN41453.1"/>
    </source>
</evidence>
<dbReference type="NCBIfam" id="TIGR00010">
    <property type="entry name" value="YchF/TatD family DNA exonuclease"/>
    <property type="match status" value="1"/>
</dbReference>
<dbReference type="Pfam" id="PF01026">
    <property type="entry name" value="TatD_DNase"/>
    <property type="match status" value="1"/>
</dbReference>
<dbReference type="InterPro" id="IPR001130">
    <property type="entry name" value="TatD-like"/>
</dbReference>
<reference evidence="5" key="1">
    <citation type="journal article" date="2020" name="mSystems">
        <title>Genome- and Community-Level Interaction Insights into Carbon Utilization and Element Cycling Functions of Hydrothermarchaeota in Hydrothermal Sediment.</title>
        <authorList>
            <person name="Zhou Z."/>
            <person name="Liu Y."/>
            <person name="Xu W."/>
            <person name="Pan J."/>
            <person name="Luo Z.H."/>
            <person name="Li M."/>
        </authorList>
    </citation>
    <scope>NUCLEOTIDE SEQUENCE [LARGE SCALE GENOMIC DNA]</scope>
    <source>
        <strain evidence="5">SpSt-349</strain>
    </source>
</reference>
<dbReference type="GO" id="GO:0004536">
    <property type="term" value="F:DNA nuclease activity"/>
    <property type="evidence" value="ECO:0007669"/>
    <property type="project" value="InterPro"/>
</dbReference>
<protein>
    <submittedName>
        <fullName evidence="5">TatD family deoxyribonuclease</fullName>
    </submittedName>
</protein>
<keyword evidence="3" id="KW-0378">Hydrolase</keyword>
<dbReference type="InterPro" id="IPR018228">
    <property type="entry name" value="DNase_TatD-rel_CS"/>
</dbReference>
<dbReference type="InterPro" id="IPR015991">
    <property type="entry name" value="TatD/YcfH-like"/>
</dbReference>
<name>A0A831TZN8_GEOME</name>
<proteinExistence type="inferred from homology"/>
<sequence>MLTDTHCHLDDPALRPRLGEVMAAARQAGVGRIIVPGVAPDGWDRIASLAREHEGIFPAFGIHPQAACQAGDDTLARLASLAATAAAVGEIGLDHLLRHVPRAVQERAFREQLRIAVAAGVPVIIHCRRAFEPLLRILREEGVARVGGVMHAFSGSVEIARECIGLGLLISVAGTVTYANAVRPLAVAREIPLEHLLLETDAPDLTPEPLRGTPNEPAFLPLTARRLAELKGVTLEEAARVTSANAARLLRLPSP</sequence>
<dbReference type="InterPro" id="IPR032466">
    <property type="entry name" value="Metal_Hydrolase"/>
</dbReference>